<dbReference type="GO" id="GO:0006508">
    <property type="term" value="P:proteolysis"/>
    <property type="evidence" value="ECO:0007669"/>
    <property type="project" value="UniProtKB-KW"/>
</dbReference>
<feature type="domain" description="PDZ" evidence="3">
    <location>
        <begin position="271"/>
        <end position="362"/>
    </location>
</feature>
<dbReference type="PANTHER" id="PTHR43343">
    <property type="entry name" value="PEPTIDASE S12"/>
    <property type="match status" value="1"/>
</dbReference>
<name>A0A5B7X4X3_9FLAO</name>
<dbReference type="PROSITE" id="PS50106">
    <property type="entry name" value="PDZ"/>
    <property type="match status" value="1"/>
</dbReference>
<dbReference type="OrthoDB" id="9758917at2"/>
<keyword evidence="2" id="KW-0378">Hydrolase</keyword>
<dbReference type="Gene3D" id="2.30.42.10">
    <property type="match status" value="2"/>
</dbReference>
<sequence length="467" mass="50145">MKKLTTLVFVSMLGGILTLGSYKLFLEEDFVAMGNTEMMTTGTPGILPVSFEPPVYGTNADFTEAAEKTVHGVVHVKNVAIYDQPRTIWELQARGGAGGKALRGAGSGVIITPDGYIVTNNHVIAGASEIQVTLNNNKTYKAELIGTEPSADIALIKIDARDLDYLPFGNSNNIKLGEWVLAVGNPFNLTSTVTAGIVSARARDLNTNDGTPQSFIQTDAAINPGNSGGALVNINGELIGINTAITSQTGSYIGYGFAVPSNNARKIVEDILEYGNVQKGILGIRGRDLNQNISREYNLEVAQGVIVADVDSESGAAMAGIKDGDVIRQIDNVTVRKMSDLTGYIGSKRPGDIVKVNILRNGRERELDVKLTKYETYAITPIGLEVTNASKDDLKRSKVSNGVKISAALKGDKRSQALIGIIITKIDNEDVTSVADVRKILNSKDPQEPLSVTFVNREGKEQTYIWQ</sequence>
<dbReference type="Pfam" id="PF13365">
    <property type="entry name" value="Trypsin_2"/>
    <property type="match status" value="1"/>
</dbReference>
<evidence type="ECO:0000259" key="3">
    <source>
        <dbReference type="PROSITE" id="PS50106"/>
    </source>
</evidence>
<dbReference type="SUPFAM" id="SSF50494">
    <property type="entry name" value="Trypsin-like serine proteases"/>
    <property type="match status" value="1"/>
</dbReference>
<gene>
    <name evidence="4" type="ORF">FHG64_14350</name>
</gene>
<dbReference type="InterPro" id="IPR051201">
    <property type="entry name" value="Chloro_Bact_Ser_Proteases"/>
</dbReference>
<dbReference type="SUPFAM" id="SSF50156">
    <property type="entry name" value="PDZ domain-like"/>
    <property type="match status" value="1"/>
</dbReference>
<evidence type="ECO:0000313" key="5">
    <source>
        <dbReference type="Proteomes" id="UP000309016"/>
    </source>
</evidence>
<keyword evidence="1" id="KW-0645">Protease</keyword>
<proteinExistence type="predicted"/>
<dbReference type="Pfam" id="PF13180">
    <property type="entry name" value="PDZ_2"/>
    <property type="match status" value="1"/>
</dbReference>
<dbReference type="InterPro" id="IPR001478">
    <property type="entry name" value="PDZ"/>
</dbReference>
<dbReference type="Proteomes" id="UP000309016">
    <property type="component" value="Chromosome"/>
</dbReference>
<dbReference type="RefSeq" id="WP_139067048.1">
    <property type="nucleotide sequence ID" value="NZ_CP040812.1"/>
</dbReference>
<dbReference type="PRINTS" id="PR00834">
    <property type="entry name" value="PROTEASES2C"/>
</dbReference>
<dbReference type="InterPro" id="IPR001940">
    <property type="entry name" value="Peptidase_S1C"/>
</dbReference>
<protein>
    <submittedName>
        <fullName evidence="4">PDZ domain-containing protein</fullName>
    </submittedName>
</protein>
<dbReference type="KEGG" id="afla:FHG64_14350"/>
<dbReference type="SMART" id="SM00228">
    <property type="entry name" value="PDZ"/>
    <property type="match status" value="1"/>
</dbReference>
<evidence type="ECO:0000313" key="4">
    <source>
        <dbReference type="EMBL" id="QCY70486.1"/>
    </source>
</evidence>
<dbReference type="InterPro" id="IPR036034">
    <property type="entry name" value="PDZ_sf"/>
</dbReference>
<dbReference type="InterPro" id="IPR009003">
    <property type="entry name" value="Peptidase_S1_PA"/>
</dbReference>
<dbReference type="EMBL" id="CP040812">
    <property type="protein sequence ID" value="QCY70486.1"/>
    <property type="molecule type" value="Genomic_DNA"/>
</dbReference>
<accession>A0A5B7X4X3</accession>
<dbReference type="GO" id="GO:0004252">
    <property type="term" value="F:serine-type endopeptidase activity"/>
    <property type="evidence" value="ECO:0007669"/>
    <property type="project" value="InterPro"/>
</dbReference>
<evidence type="ECO:0000256" key="2">
    <source>
        <dbReference type="ARBA" id="ARBA00022801"/>
    </source>
</evidence>
<dbReference type="Gene3D" id="2.40.10.120">
    <property type="match status" value="1"/>
</dbReference>
<keyword evidence="5" id="KW-1185">Reference proteome</keyword>
<evidence type="ECO:0000256" key="1">
    <source>
        <dbReference type="ARBA" id="ARBA00022670"/>
    </source>
</evidence>
<dbReference type="PANTHER" id="PTHR43343:SF3">
    <property type="entry name" value="PROTEASE DO-LIKE 8, CHLOROPLASTIC"/>
    <property type="match status" value="1"/>
</dbReference>
<organism evidence="4 5">
    <name type="scientific">Antarcticibacterium flavum</name>
    <dbReference type="NCBI Taxonomy" id="2058175"/>
    <lineage>
        <taxon>Bacteria</taxon>
        <taxon>Pseudomonadati</taxon>
        <taxon>Bacteroidota</taxon>
        <taxon>Flavobacteriia</taxon>
        <taxon>Flavobacteriales</taxon>
        <taxon>Flavobacteriaceae</taxon>
        <taxon>Antarcticibacterium</taxon>
    </lineage>
</organism>
<reference evidence="4 5" key="1">
    <citation type="submission" date="2019-06" db="EMBL/GenBank/DDBJ databases">
        <title>Complete genome sequence of Antarcticibacterium flavum KCTC 52984T from an Antarctic marine sediment.</title>
        <authorList>
            <person name="Lee Y.M."/>
            <person name="Shin S.C."/>
        </authorList>
    </citation>
    <scope>NUCLEOTIDE SEQUENCE [LARGE SCALE GENOMIC DNA]</scope>
    <source>
        <strain evidence="4 5">KCTC 52984</strain>
    </source>
</reference>
<dbReference type="AlphaFoldDB" id="A0A5B7X4X3"/>